<dbReference type="AlphaFoldDB" id="A0A199VZ92"/>
<dbReference type="OrthoDB" id="767163at2759"/>
<dbReference type="Pfam" id="PF03140">
    <property type="entry name" value="DUF247"/>
    <property type="match status" value="1"/>
</dbReference>
<reference evidence="1 2" key="1">
    <citation type="journal article" date="2016" name="DNA Res.">
        <title>The draft genome of MD-2 pineapple using hybrid error correction of long reads.</title>
        <authorList>
            <person name="Redwan R.M."/>
            <person name="Saidin A."/>
            <person name="Kumar S.V."/>
        </authorList>
    </citation>
    <scope>NUCLEOTIDE SEQUENCE [LARGE SCALE GENOMIC DNA]</scope>
    <source>
        <strain evidence="2">cv. MD2</strain>
        <tissue evidence="1">Leaf</tissue>
    </source>
</reference>
<evidence type="ECO:0000313" key="2">
    <source>
        <dbReference type="Proteomes" id="UP000092600"/>
    </source>
</evidence>
<dbReference type="EMBL" id="LSRQ01000555">
    <property type="protein sequence ID" value="OAY81990.1"/>
    <property type="molecule type" value="Genomic_DNA"/>
</dbReference>
<dbReference type="STRING" id="4615.A0A199VZ92"/>
<reference evidence="4" key="2">
    <citation type="submission" date="2025-04" db="UniProtKB">
        <authorList>
            <consortium name="RefSeq"/>
        </authorList>
    </citation>
    <scope>IDENTIFICATION</scope>
    <source>
        <tissue evidence="4">Leaf</tissue>
    </source>
</reference>
<keyword evidence="3" id="KW-1185">Reference proteome</keyword>
<evidence type="ECO:0000313" key="1">
    <source>
        <dbReference type="EMBL" id="OAY81990.1"/>
    </source>
</evidence>
<dbReference type="RefSeq" id="XP_020086150.1">
    <property type="nucleotide sequence ID" value="XM_020230561.1"/>
</dbReference>
<organism evidence="1 2">
    <name type="scientific">Ananas comosus</name>
    <name type="common">Pineapple</name>
    <name type="synonym">Ananas ananas</name>
    <dbReference type="NCBI Taxonomy" id="4615"/>
    <lineage>
        <taxon>Eukaryota</taxon>
        <taxon>Viridiplantae</taxon>
        <taxon>Streptophyta</taxon>
        <taxon>Embryophyta</taxon>
        <taxon>Tracheophyta</taxon>
        <taxon>Spermatophyta</taxon>
        <taxon>Magnoliopsida</taxon>
        <taxon>Liliopsida</taxon>
        <taxon>Poales</taxon>
        <taxon>Bromeliaceae</taxon>
        <taxon>Bromelioideae</taxon>
        <taxon>Ananas</taxon>
    </lineage>
</organism>
<dbReference type="Proteomes" id="UP000092600">
    <property type="component" value="Unassembled WGS sequence"/>
</dbReference>
<sequence>MEDHTKKAAVAFMKPNARAFFNKVVEIVGECRDCYNGGSLPLMSKDEFTRMLFIDGCFILQFIDQAVKNDMKDFTVSAHLQGFILRDMFLRENQLPYCLLEKLMEAKSVDIDKFVDQVADTQGQWQKMEKENSSKSIDGEHEHLLARLRMRQLGPGDQTPQLAWGSNWQSFRSAKGLIESGIKLRWEKTSFLHDVKFTPCLVWGKLSLPRIVIDDLTRSRLLNMIALEMCSTAGGDYGITSLVWFLDLLIDHADDVKELRQAGVLLNALGSDEQVVEMFDEIATDLVPDQQAYSTVTQSINSYYTFKARVSIYRMLHRRFGQSLVGHRLPRGGRASGAQRGADRLYCDTNCMCLFVPSSSVLFV</sequence>
<proteinExistence type="predicted"/>
<dbReference type="Proteomes" id="UP000515123">
    <property type="component" value="Linkage group 4"/>
</dbReference>
<dbReference type="GeneID" id="109708742"/>
<protein>
    <submittedName>
        <fullName evidence="1">UPF0481 protein</fullName>
    </submittedName>
    <submittedName>
        <fullName evidence="4">Uncharacterized protein LOC109708742</fullName>
    </submittedName>
</protein>
<gene>
    <name evidence="4" type="primary">LOC109708742</name>
    <name evidence="1" type="ORF">ACMD2_01653</name>
</gene>
<dbReference type="PANTHER" id="PTHR31549:SF149">
    <property type="entry name" value="ISOPRENOID SYNTHASE DOMAIN-CONTAINING PROTEIN"/>
    <property type="match status" value="1"/>
</dbReference>
<accession>A0A199VZ92</accession>
<dbReference type="PANTHER" id="PTHR31549">
    <property type="entry name" value="PROTEIN, PUTATIVE (DUF247)-RELATED-RELATED"/>
    <property type="match status" value="1"/>
</dbReference>
<evidence type="ECO:0000313" key="4">
    <source>
        <dbReference type="RefSeq" id="XP_020086150.1"/>
    </source>
</evidence>
<name>A0A199VZ92_ANACO</name>
<dbReference type="InterPro" id="IPR004158">
    <property type="entry name" value="DUF247_pln"/>
</dbReference>
<evidence type="ECO:0000313" key="3">
    <source>
        <dbReference type="Proteomes" id="UP000515123"/>
    </source>
</evidence>